<dbReference type="GO" id="GO:0000166">
    <property type="term" value="F:nucleotide binding"/>
    <property type="evidence" value="ECO:0007669"/>
    <property type="project" value="InterPro"/>
</dbReference>
<feature type="domain" description="Gfo/Idh/MocA-like oxidoreductase N-terminal" evidence="1">
    <location>
        <begin position="41"/>
        <end position="164"/>
    </location>
</feature>
<dbReference type="GO" id="GO:0047061">
    <property type="term" value="F:glucose-fructose oxidoreductase activity"/>
    <property type="evidence" value="ECO:0007669"/>
    <property type="project" value="UniProtKB-EC"/>
</dbReference>
<dbReference type="SUPFAM" id="SSF55347">
    <property type="entry name" value="Glyceraldehyde-3-phosphate dehydrogenase-like, C-terminal domain"/>
    <property type="match status" value="1"/>
</dbReference>
<organism evidence="3 4">
    <name type="scientific">Rosistilla ulvae</name>
    <dbReference type="NCBI Taxonomy" id="1930277"/>
    <lineage>
        <taxon>Bacteria</taxon>
        <taxon>Pseudomonadati</taxon>
        <taxon>Planctomycetota</taxon>
        <taxon>Planctomycetia</taxon>
        <taxon>Pirellulales</taxon>
        <taxon>Pirellulaceae</taxon>
        <taxon>Rosistilla</taxon>
    </lineage>
</organism>
<reference evidence="3 4" key="1">
    <citation type="submission" date="2019-02" db="EMBL/GenBank/DDBJ databases">
        <title>Deep-cultivation of Planctomycetes and their phenomic and genomic characterization uncovers novel biology.</title>
        <authorList>
            <person name="Wiegand S."/>
            <person name="Jogler M."/>
            <person name="Boedeker C."/>
            <person name="Pinto D."/>
            <person name="Vollmers J."/>
            <person name="Rivas-Marin E."/>
            <person name="Kohn T."/>
            <person name="Peeters S.H."/>
            <person name="Heuer A."/>
            <person name="Rast P."/>
            <person name="Oberbeckmann S."/>
            <person name="Bunk B."/>
            <person name="Jeske O."/>
            <person name="Meyerdierks A."/>
            <person name="Storesund J.E."/>
            <person name="Kallscheuer N."/>
            <person name="Luecker S."/>
            <person name="Lage O.M."/>
            <person name="Pohl T."/>
            <person name="Merkel B.J."/>
            <person name="Hornburger P."/>
            <person name="Mueller R.-W."/>
            <person name="Bruemmer F."/>
            <person name="Labrenz M."/>
            <person name="Spormann A.M."/>
            <person name="Op den Camp H."/>
            <person name="Overmann J."/>
            <person name="Amann R."/>
            <person name="Jetten M.S.M."/>
            <person name="Mascher T."/>
            <person name="Medema M.H."/>
            <person name="Devos D.P."/>
            <person name="Kaster A.-K."/>
            <person name="Ovreas L."/>
            <person name="Rohde M."/>
            <person name="Galperin M.Y."/>
            <person name="Jogler C."/>
        </authorList>
    </citation>
    <scope>NUCLEOTIDE SEQUENCE [LARGE SCALE GENOMIC DNA]</scope>
    <source>
        <strain evidence="3 4">EC9</strain>
    </source>
</reference>
<sequence>MMSRPSRRSFLKRAAASGFAASVTISGTKSSGQVIGANDRVRVAVAGINGRGQIHMGSFAAIKDVEVTHLVDPDSRLFASRSARLERQTGQKPKCVQDIRRVLEDPTVDAVSIATPNHWHALMTVWACQAGKDVYVEKPCSHNIYEGRRMVQAAEKYNRIVQHGTQWRSDPKWRTYTADIRAGKYGKLKTANIQIFRPRKSIGIKMHVTPPRELDYDLWVGPGPMSPFRDNLVHYRWHWMWEYGNGEIGNLGSHEFEMARWAMPENASPQSVISLGGRYGYKDQAETPNTQLTLYDFGETKLVCQQRGLHFDKPLKMSIDFHTADGVIREGHFYPHGKTQGEAIVGAPPSGLPENHARAHFKNFIDCVRSRNQSELASDVLDGHRTAVLAHLGNISYRLGEPMSFSGPPEGIAAHSLASESFDDMKRHLVEAGGVNLTKDSYQLGPLLRFDAQAEEFVAAAEANQMARGSYRESFQMPDVV</sequence>
<dbReference type="Gene3D" id="3.30.360.10">
    <property type="entry name" value="Dihydrodipicolinate Reductase, domain 2"/>
    <property type="match status" value="1"/>
</dbReference>
<dbReference type="EC" id="1.1.99.28" evidence="3"/>
<dbReference type="RefSeq" id="WP_145345355.1">
    <property type="nucleotide sequence ID" value="NZ_CP036261.1"/>
</dbReference>
<dbReference type="InterPro" id="IPR036291">
    <property type="entry name" value="NAD(P)-bd_dom_sf"/>
</dbReference>
<dbReference type="OrthoDB" id="9788246at2"/>
<dbReference type="InterPro" id="IPR000683">
    <property type="entry name" value="Gfo/Idh/MocA-like_OxRdtase_N"/>
</dbReference>
<dbReference type="KEGG" id="ruv:EC9_24410"/>
<gene>
    <name evidence="3" type="primary">gfo_2</name>
    <name evidence="3" type="ORF">EC9_24410</name>
</gene>
<name>A0A517M057_9BACT</name>
<dbReference type="InterPro" id="IPR043906">
    <property type="entry name" value="Gfo/Idh/MocA_OxRdtase_bact_C"/>
</dbReference>
<dbReference type="PANTHER" id="PTHR43818:SF5">
    <property type="entry name" value="OXIDOREDUCTASE FAMILY PROTEIN"/>
    <property type="match status" value="1"/>
</dbReference>
<evidence type="ECO:0000259" key="2">
    <source>
        <dbReference type="Pfam" id="PF19051"/>
    </source>
</evidence>
<dbReference type="PANTHER" id="PTHR43818">
    <property type="entry name" value="BCDNA.GH03377"/>
    <property type="match status" value="1"/>
</dbReference>
<dbReference type="Gene3D" id="3.40.50.720">
    <property type="entry name" value="NAD(P)-binding Rossmann-like Domain"/>
    <property type="match status" value="1"/>
</dbReference>
<dbReference type="InterPro" id="IPR050463">
    <property type="entry name" value="Gfo/Idh/MocA_oxidrdct_glycsds"/>
</dbReference>
<evidence type="ECO:0000313" key="3">
    <source>
        <dbReference type="EMBL" id="QDS88251.1"/>
    </source>
</evidence>
<dbReference type="InterPro" id="IPR006311">
    <property type="entry name" value="TAT_signal"/>
</dbReference>
<evidence type="ECO:0000313" key="4">
    <source>
        <dbReference type="Proteomes" id="UP000319557"/>
    </source>
</evidence>
<dbReference type="EMBL" id="CP036261">
    <property type="protein sequence ID" value="QDS88251.1"/>
    <property type="molecule type" value="Genomic_DNA"/>
</dbReference>
<dbReference type="Pfam" id="PF01408">
    <property type="entry name" value="GFO_IDH_MocA"/>
    <property type="match status" value="1"/>
</dbReference>
<feature type="domain" description="Gfo/Idh/MocA-like oxidoreductase bacterial type C-terminal" evidence="2">
    <location>
        <begin position="210"/>
        <end position="269"/>
    </location>
</feature>
<keyword evidence="4" id="KW-1185">Reference proteome</keyword>
<dbReference type="Proteomes" id="UP000319557">
    <property type="component" value="Chromosome"/>
</dbReference>
<protein>
    <submittedName>
        <fullName evidence="3">Glucose--fructose oxidoreductase</fullName>
        <ecNumber evidence="3">1.1.99.28</ecNumber>
    </submittedName>
</protein>
<dbReference type="AlphaFoldDB" id="A0A517M057"/>
<dbReference type="PROSITE" id="PS51318">
    <property type="entry name" value="TAT"/>
    <property type="match status" value="1"/>
</dbReference>
<keyword evidence="3" id="KW-0560">Oxidoreductase</keyword>
<accession>A0A517M057</accession>
<evidence type="ECO:0000259" key="1">
    <source>
        <dbReference type="Pfam" id="PF01408"/>
    </source>
</evidence>
<dbReference type="SUPFAM" id="SSF51735">
    <property type="entry name" value="NAD(P)-binding Rossmann-fold domains"/>
    <property type="match status" value="1"/>
</dbReference>
<proteinExistence type="predicted"/>
<dbReference type="Pfam" id="PF19051">
    <property type="entry name" value="GFO_IDH_MocA_C2"/>
    <property type="match status" value="1"/>
</dbReference>